<protein>
    <submittedName>
        <fullName evidence="1">Uncharacterized protein</fullName>
    </submittedName>
</protein>
<comment type="caution">
    <text evidence="1">The sequence shown here is derived from an EMBL/GenBank/DDBJ whole genome shotgun (WGS) entry which is preliminary data.</text>
</comment>
<keyword evidence="2" id="KW-1185">Reference proteome</keyword>
<dbReference type="Proteomes" id="UP000886998">
    <property type="component" value="Unassembled WGS sequence"/>
</dbReference>
<reference evidence="1" key="1">
    <citation type="submission" date="2020-08" db="EMBL/GenBank/DDBJ databases">
        <title>Multicomponent nature underlies the extraordinary mechanical properties of spider dragline silk.</title>
        <authorList>
            <person name="Kono N."/>
            <person name="Nakamura H."/>
            <person name="Mori M."/>
            <person name="Yoshida Y."/>
            <person name="Ohtoshi R."/>
            <person name="Malay A.D."/>
            <person name="Moran D.A.P."/>
            <person name="Tomita M."/>
            <person name="Numata K."/>
            <person name="Arakawa K."/>
        </authorList>
    </citation>
    <scope>NUCLEOTIDE SEQUENCE</scope>
</reference>
<dbReference type="AlphaFoldDB" id="A0A8X6YR48"/>
<dbReference type="EMBL" id="BMAV01021822">
    <property type="protein sequence ID" value="GFY76239.1"/>
    <property type="molecule type" value="Genomic_DNA"/>
</dbReference>
<name>A0A8X6YR48_9ARAC</name>
<evidence type="ECO:0000313" key="1">
    <source>
        <dbReference type="EMBL" id="GFY76239.1"/>
    </source>
</evidence>
<evidence type="ECO:0000313" key="2">
    <source>
        <dbReference type="Proteomes" id="UP000886998"/>
    </source>
</evidence>
<sequence>MWYKNETNNYGHCFARTLIEVERRSYMWNLRQFCSFQESVCEIASASAEQSIISLKFFSSSGQNSETFICVETELIRKKNCYFPNDALQLYYECDIATGIVLETKRKLAMDVHLRSRKEILLVMIRNKKKMHLNSTRILKENRESCY</sequence>
<proteinExistence type="predicted"/>
<organism evidence="1 2">
    <name type="scientific">Trichonephila inaurata madagascariensis</name>
    <dbReference type="NCBI Taxonomy" id="2747483"/>
    <lineage>
        <taxon>Eukaryota</taxon>
        <taxon>Metazoa</taxon>
        <taxon>Ecdysozoa</taxon>
        <taxon>Arthropoda</taxon>
        <taxon>Chelicerata</taxon>
        <taxon>Arachnida</taxon>
        <taxon>Araneae</taxon>
        <taxon>Araneomorphae</taxon>
        <taxon>Entelegynae</taxon>
        <taxon>Araneoidea</taxon>
        <taxon>Nephilidae</taxon>
        <taxon>Trichonephila</taxon>
        <taxon>Trichonephila inaurata</taxon>
    </lineage>
</organism>
<accession>A0A8X6YR48</accession>
<gene>
    <name evidence="1" type="ORF">TNIN_17011</name>
</gene>